<dbReference type="InterPro" id="IPR042219">
    <property type="entry name" value="AAA_lid_11_sf"/>
</dbReference>
<keyword evidence="5" id="KW-1185">Reference proteome</keyword>
<dbReference type="Gene3D" id="3.10.490.20">
    <property type="match status" value="1"/>
</dbReference>
<evidence type="ECO:0000259" key="1">
    <source>
        <dbReference type="Pfam" id="PF03028"/>
    </source>
</evidence>
<dbReference type="Gene3D" id="1.10.8.720">
    <property type="entry name" value="Region D6 of dynein motor"/>
    <property type="match status" value="1"/>
</dbReference>
<dbReference type="FunFam" id="1.10.8.720:FF:000004">
    <property type="entry name" value="Dynein heavy chain 5, axonemal"/>
    <property type="match status" value="1"/>
</dbReference>
<dbReference type="InterPro" id="IPR026983">
    <property type="entry name" value="DHC"/>
</dbReference>
<dbReference type="InterPro" id="IPR041228">
    <property type="entry name" value="Dynein_C"/>
</dbReference>
<dbReference type="PANTHER" id="PTHR46961:SF18">
    <property type="entry name" value="DYNEIN AXONEMAL HEAVY CHAIN 5"/>
    <property type="match status" value="1"/>
</dbReference>
<feature type="domain" description="Dynein heavy chain C-terminal" evidence="3">
    <location>
        <begin position="388"/>
        <end position="626"/>
    </location>
</feature>
<dbReference type="GO" id="GO:0030286">
    <property type="term" value="C:dynein complex"/>
    <property type="evidence" value="ECO:0007669"/>
    <property type="project" value="InterPro"/>
</dbReference>
<dbReference type="InterPro" id="IPR043160">
    <property type="entry name" value="Dynein_C_barrel"/>
</dbReference>
<evidence type="ECO:0000313" key="5">
    <source>
        <dbReference type="Proteomes" id="UP000694420"/>
    </source>
</evidence>
<dbReference type="GO" id="GO:0008569">
    <property type="term" value="F:minus-end-directed microtubule motor activity"/>
    <property type="evidence" value="ECO:0007669"/>
    <property type="project" value="InterPro"/>
</dbReference>
<proteinExistence type="predicted"/>
<accession>A0A8C6ZW08</accession>
<dbReference type="FunFam" id="3.40.50.300:FF:000320">
    <property type="entry name" value="Dynein, axonemal, heavy chain 5"/>
    <property type="match status" value="1"/>
</dbReference>
<organism evidence="4 5">
    <name type="scientific">Nothoprocta perdicaria</name>
    <name type="common">Chilean tinamou</name>
    <name type="synonym">Crypturus perdicarius</name>
    <dbReference type="NCBI Taxonomy" id="30464"/>
    <lineage>
        <taxon>Eukaryota</taxon>
        <taxon>Metazoa</taxon>
        <taxon>Chordata</taxon>
        <taxon>Craniata</taxon>
        <taxon>Vertebrata</taxon>
        <taxon>Euteleostomi</taxon>
        <taxon>Archelosauria</taxon>
        <taxon>Archosauria</taxon>
        <taxon>Dinosauria</taxon>
        <taxon>Saurischia</taxon>
        <taxon>Theropoda</taxon>
        <taxon>Coelurosauria</taxon>
        <taxon>Aves</taxon>
        <taxon>Palaeognathae</taxon>
        <taxon>Tinamiformes</taxon>
        <taxon>Tinamidae</taxon>
        <taxon>Nothoprocta</taxon>
    </lineage>
</organism>
<reference evidence="4" key="1">
    <citation type="submission" date="2025-08" db="UniProtKB">
        <authorList>
            <consortium name="Ensembl"/>
        </authorList>
    </citation>
    <scope>IDENTIFICATION</scope>
</reference>
<dbReference type="Ensembl" id="ENSNPET00000020129.1">
    <property type="protein sequence ID" value="ENSNPEP00000019627.1"/>
    <property type="gene ID" value="ENSNPEG00000014619.1"/>
</dbReference>
<evidence type="ECO:0000259" key="2">
    <source>
        <dbReference type="Pfam" id="PF18198"/>
    </source>
</evidence>
<dbReference type="Pfam" id="PF18199">
    <property type="entry name" value="Dynein_C"/>
    <property type="match status" value="1"/>
</dbReference>
<dbReference type="InterPro" id="IPR041658">
    <property type="entry name" value="AAA_lid_11"/>
</dbReference>
<dbReference type="InterPro" id="IPR004273">
    <property type="entry name" value="Dynein_heavy_D6_P-loop"/>
</dbReference>
<reference evidence="4" key="2">
    <citation type="submission" date="2025-09" db="UniProtKB">
        <authorList>
            <consortium name="Ensembl"/>
        </authorList>
    </citation>
    <scope>IDENTIFICATION</scope>
</reference>
<evidence type="ECO:0000313" key="4">
    <source>
        <dbReference type="Ensembl" id="ENSNPEP00000019627.1"/>
    </source>
</evidence>
<dbReference type="Gene3D" id="1.10.8.1220">
    <property type="match status" value="1"/>
</dbReference>
<dbReference type="Pfam" id="PF18198">
    <property type="entry name" value="AAA_lid_11"/>
    <property type="match status" value="1"/>
</dbReference>
<evidence type="ECO:0000259" key="3">
    <source>
        <dbReference type="Pfam" id="PF18199"/>
    </source>
</evidence>
<evidence type="ECO:0008006" key="6">
    <source>
        <dbReference type="Google" id="ProtNLM"/>
    </source>
</evidence>
<sequence length="629" mass="72647">AKSPITSKRITNIIEHMTFEVFKYAARGLYEEHKFLFTLLLTLKIDIQRNRVKHEEFLTAYYCRKTMKKYAEGVILDLEKTWEESDPHTPLICFLSMGSDPTDSIIALGKRLKIETRYVSMGQGQEVHARKLLQQTMQPDLAVFSGGWALLQNCHLGLGFLDELMDTITEMETVHEGFRLWMTTEIHKQFPITLLQMSIKFTNEPPQGLRAGLKAEHRNNFSFLSQDLLDVSNMVQWKPMLYAVAFLHSTVQERRKFGSLGWNIPYEFNQADFNATVQFIQNHLDAMDIKKVINGISWSTVRYMIGEIQYGGRVTDDYDKRLMNTFVKLWFSENMFSQEFCFYKGYSIPKCAIVDQYLQYIQSLPAYDTPEVFGLHPNADITYQSTLSKNVLDIVLSIQPKDSSGGGGETREAVVARLADDMLEKLPADYVPFERVITLVRSTLTDLKLAIDGTIIMNENLRDASWASSTLGFWFTELLERNHQFHNWIFESRPNCFWMTGFFNPQGFLTAARQEITRANKGWALDSVALCNEVTKWMKEDVTKPPVEGVYVYGLYLEGAGWDRRNMRLVESKPKVLFEMMPVIRIYAENNSKCLTRRECSFHRINATFCSTPPEHWILRGVALLCDVK</sequence>
<dbReference type="Proteomes" id="UP000694420">
    <property type="component" value="Unplaced"/>
</dbReference>
<dbReference type="Gene3D" id="3.40.50.300">
    <property type="entry name" value="P-loop containing nucleotide triphosphate hydrolases"/>
    <property type="match status" value="1"/>
</dbReference>
<dbReference type="AlphaFoldDB" id="A0A8C6ZW08"/>
<dbReference type="GO" id="GO:0045505">
    <property type="term" value="F:dynein intermediate chain binding"/>
    <property type="evidence" value="ECO:0007669"/>
    <property type="project" value="InterPro"/>
</dbReference>
<dbReference type="Pfam" id="PF03028">
    <property type="entry name" value="Dynein_heavy"/>
    <property type="match status" value="1"/>
</dbReference>
<name>A0A8C6ZW08_NOTPE</name>
<dbReference type="InterPro" id="IPR027417">
    <property type="entry name" value="P-loop_NTPase"/>
</dbReference>
<feature type="domain" description="Dynein heavy chain region D6 P-loop" evidence="1">
    <location>
        <begin position="87"/>
        <end position="202"/>
    </location>
</feature>
<dbReference type="GO" id="GO:0007018">
    <property type="term" value="P:microtubule-based movement"/>
    <property type="evidence" value="ECO:0007669"/>
    <property type="project" value="InterPro"/>
</dbReference>
<dbReference type="PANTHER" id="PTHR46961">
    <property type="entry name" value="DYNEIN HEAVY CHAIN 1, AXONEMAL-LIKE PROTEIN"/>
    <property type="match status" value="1"/>
</dbReference>
<dbReference type="GO" id="GO:0051959">
    <property type="term" value="F:dynein light intermediate chain binding"/>
    <property type="evidence" value="ECO:0007669"/>
    <property type="project" value="InterPro"/>
</dbReference>
<dbReference type="Gene3D" id="1.20.1270.280">
    <property type="match status" value="1"/>
</dbReference>
<feature type="domain" description="Dynein heavy chain AAA lid" evidence="2">
    <location>
        <begin position="237"/>
        <end position="379"/>
    </location>
</feature>
<protein>
    <recommendedName>
        <fullName evidence="6">Dynein heavy chain 5, axonemal</fullName>
    </recommendedName>
</protein>